<sequence>PFINRDEWELVKFLYANLLQTQINSFLKLHWVSLHLHCICHSIILQTSFRSAQELLSLLDAILKGPVWHCTKINTEDYVMKEPVYRFWHNALEVTWEIFGDLVFAQHMEYDPCQIFEGTE</sequence>
<dbReference type="Pfam" id="PF18759">
    <property type="entry name" value="Plavaka"/>
    <property type="match status" value="1"/>
</dbReference>
<dbReference type="EMBL" id="KN822029">
    <property type="protein sequence ID" value="KIM64214.1"/>
    <property type="molecule type" value="Genomic_DNA"/>
</dbReference>
<dbReference type="InterPro" id="IPR041078">
    <property type="entry name" value="Plavaka"/>
</dbReference>
<keyword evidence="2" id="KW-1185">Reference proteome</keyword>
<dbReference type="InParanoid" id="A0A0C3E713"/>
<gene>
    <name evidence="1" type="ORF">SCLCIDRAFT_76031</name>
</gene>
<accession>A0A0C3E713</accession>
<protein>
    <submittedName>
        <fullName evidence="1">Uncharacterized protein</fullName>
    </submittedName>
</protein>
<dbReference type="OrthoDB" id="2688393at2759"/>
<evidence type="ECO:0000313" key="1">
    <source>
        <dbReference type="EMBL" id="KIM64214.1"/>
    </source>
</evidence>
<organism evidence="1 2">
    <name type="scientific">Scleroderma citrinum Foug A</name>
    <dbReference type="NCBI Taxonomy" id="1036808"/>
    <lineage>
        <taxon>Eukaryota</taxon>
        <taxon>Fungi</taxon>
        <taxon>Dikarya</taxon>
        <taxon>Basidiomycota</taxon>
        <taxon>Agaricomycotina</taxon>
        <taxon>Agaricomycetes</taxon>
        <taxon>Agaricomycetidae</taxon>
        <taxon>Boletales</taxon>
        <taxon>Sclerodermatineae</taxon>
        <taxon>Sclerodermataceae</taxon>
        <taxon>Scleroderma</taxon>
    </lineage>
</organism>
<reference evidence="1 2" key="1">
    <citation type="submission" date="2014-04" db="EMBL/GenBank/DDBJ databases">
        <authorList>
            <consortium name="DOE Joint Genome Institute"/>
            <person name="Kuo A."/>
            <person name="Kohler A."/>
            <person name="Nagy L.G."/>
            <person name="Floudas D."/>
            <person name="Copeland A."/>
            <person name="Barry K.W."/>
            <person name="Cichocki N."/>
            <person name="Veneault-Fourrey C."/>
            <person name="LaButti K."/>
            <person name="Lindquist E.A."/>
            <person name="Lipzen A."/>
            <person name="Lundell T."/>
            <person name="Morin E."/>
            <person name="Murat C."/>
            <person name="Sun H."/>
            <person name="Tunlid A."/>
            <person name="Henrissat B."/>
            <person name="Grigoriev I.V."/>
            <person name="Hibbett D.S."/>
            <person name="Martin F."/>
            <person name="Nordberg H.P."/>
            <person name="Cantor M.N."/>
            <person name="Hua S.X."/>
        </authorList>
    </citation>
    <scope>NUCLEOTIDE SEQUENCE [LARGE SCALE GENOMIC DNA]</scope>
    <source>
        <strain evidence="1 2">Foug A</strain>
    </source>
</reference>
<evidence type="ECO:0000313" key="2">
    <source>
        <dbReference type="Proteomes" id="UP000053989"/>
    </source>
</evidence>
<name>A0A0C3E713_9AGAM</name>
<dbReference type="HOGENOM" id="CLU_006344_5_2_1"/>
<dbReference type="Proteomes" id="UP000053989">
    <property type="component" value="Unassembled WGS sequence"/>
</dbReference>
<feature type="non-terminal residue" evidence="1">
    <location>
        <position position="1"/>
    </location>
</feature>
<dbReference type="AlphaFoldDB" id="A0A0C3E713"/>
<proteinExistence type="predicted"/>
<reference evidence="2" key="2">
    <citation type="submission" date="2015-01" db="EMBL/GenBank/DDBJ databases">
        <title>Evolutionary Origins and Diversification of the Mycorrhizal Mutualists.</title>
        <authorList>
            <consortium name="DOE Joint Genome Institute"/>
            <consortium name="Mycorrhizal Genomics Consortium"/>
            <person name="Kohler A."/>
            <person name="Kuo A."/>
            <person name="Nagy L.G."/>
            <person name="Floudas D."/>
            <person name="Copeland A."/>
            <person name="Barry K.W."/>
            <person name="Cichocki N."/>
            <person name="Veneault-Fourrey C."/>
            <person name="LaButti K."/>
            <person name="Lindquist E.A."/>
            <person name="Lipzen A."/>
            <person name="Lundell T."/>
            <person name="Morin E."/>
            <person name="Murat C."/>
            <person name="Riley R."/>
            <person name="Ohm R."/>
            <person name="Sun H."/>
            <person name="Tunlid A."/>
            <person name="Henrissat B."/>
            <person name="Grigoriev I.V."/>
            <person name="Hibbett D.S."/>
            <person name="Martin F."/>
        </authorList>
    </citation>
    <scope>NUCLEOTIDE SEQUENCE [LARGE SCALE GENOMIC DNA]</scope>
    <source>
        <strain evidence="2">Foug A</strain>
    </source>
</reference>
<feature type="non-terminal residue" evidence="1">
    <location>
        <position position="120"/>
    </location>
</feature>